<dbReference type="InterPro" id="IPR050250">
    <property type="entry name" value="Macrolide_Exporter_MacB"/>
</dbReference>
<feature type="domain" description="MacB-like periplasmic core" evidence="9">
    <location>
        <begin position="481"/>
        <end position="676"/>
    </location>
</feature>
<evidence type="ECO:0000256" key="5">
    <source>
        <dbReference type="ARBA" id="ARBA00023136"/>
    </source>
</evidence>
<dbReference type="EMBL" id="SZQA01000004">
    <property type="protein sequence ID" value="TKK90073.1"/>
    <property type="molecule type" value="Genomic_DNA"/>
</dbReference>
<feature type="transmembrane region" description="Helical" evidence="7">
    <location>
        <begin position="249"/>
        <end position="273"/>
    </location>
</feature>
<keyword evidence="4 7" id="KW-1133">Transmembrane helix</keyword>
<comment type="subcellular location">
    <subcellularLocation>
        <location evidence="1">Cell membrane</location>
        <topology evidence="1">Multi-pass membrane protein</topology>
    </subcellularLocation>
</comment>
<evidence type="ECO:0000256" key="6">
    <source>
        <dbReference type="ARBA" id="ARBA00038076"/>
    </source>
</evidence>
<feature type="transmembrane region" description="Helical" evidence="7">
    <location>
        <begin position="479"/>
        <end position="500"/>
    </location>
</feature>
<keyword evidence="2" id="KW-1003">Cell membrane</keyword>
<evidence type="ECO:0000256" key="7">
    <source>
        <dbReference type="SAM" id="Phobius"/>
    </source>
</evidence>
<name>A0A4V5UZV3_9ACTN</name>
<organism evidence="10 11">
    <name type="scientific">Herbidospora galbida</name>
    <dbReference type="NCBI Taxonomy" id="2575442"/>
    <lineage>
        <taxon>Bacteria</taxon>
        <taxon>Bacillati</taxon>
        <taxon>Actinomycetota</taxon>
        <taxon>Actinomycetes</taxon>
        <taxon>Streptosporangiales</taxon>
        <taxon>Streptosporangiaceae</taxon>
        <taxon>Herbidospora</taxon>
    </lineage>
</organism>
<sequence>MLRTTLAGLVAHRLRLLLTSLAITLGVGFISGTFVLTDTIEQGFRQLFTADADKVAVAVTPKDEDIPGDVLAKLKALPGVAGAQGLVRGTAPLLDKSGRAAGSTATSGISVATGPLDRTIYVSGKAPGGPGEAVLDENTATTRQFEVGDTVTVLDVAEKRRQFTLVGVIDVGVDQNLAFTGAVGFDTATALEMTGAKGYHEVDLAAAAGVSPETLKKTVSEALGRTYTIRTGEELAQKLALDSNVQLDYLVLVLLLFGCVAMFVAALVIYNTFNILVAQRTREMALLRCIGATRGQVFRSILLESVVVGLISSALGLLVGLGLGALALSALSRFDAPVPSDATIALTPRTIVLGLVVGLLVTVVAAVLPARGATRVAPIAALRSQVEEQTFRAGLARSISAGLLLAGGLGLTAVAIWVLDGDIGLLTAMGGGAVFFLGVIVIGPVLISPLSAFAGWVPRKVFGVPGRLAVDNSRRNPKRAATTTVALTIGVTLMTLISVITTSTRETVVGSLDEQFPVDFMITAQYGREDGRPLLPSEVPAKLRALPEVGLVAELRQVDHGGVTVGSLPDGAAFRPEVTSGSLAALGPGTVALADDQAKNLGVRVGDTVPLDTTEAGRVDLKVVAVLADGDFNQALPYTVTLADFEKYYGVVGPARVYVKAKDPAAVDASRRAVESALVAYPTAQLSSAAEVRGEFDEAFDMMFTIFAALLGLAILISLLGIANTLSLSVHERTRESALLRALGLTRPQLRGMLSIEALVLGLVGAMVGVVIGVAFGWAALQTIPNETVFVVPVGQVLLYLVLSALAGVLAAVLPARRAANASIVGSLASS</sequence>
<dbReference type="GO" id="GO:0005886">
    <property type="term" value="C:plasma membrane"/>
    <property type="evidence" value="ECO:0007669"/>
    <property type="project" value="UniProtKB-SubCell"/>
</dbReference>
<evidence type="ECO:0000313" key="10">
    <source>
        <dbReference type="EMBL" id="TKK90073.1"/>
    </source>
</evidence>
<feature type="transmembrane region" description="Helical" evidence="7">
    <location>
        <begin position="16"/>
        <end position="36"/>
    </location>
</feature>
<feature type="transmembrane region" description="Helical" evidence="7">
    <location>
        <begin position="793"/>
        <end position="814"/>
    </location>
</feature>
<keyword evidence="5 7" id="KW-0472">Membrane</keyword>
<evidence type="ECO:0000259" key="8">
    <source>
        <dbReference type="Pfam" id="PF02687"/>
    </source>
</evidence>
<comment type="caution">
    <text evidence="10">The sequence shown here is derived from an EMBL/GenBank/DDBJ whole genome shotgun (WGS) entry which is preliminary data.</text>
</comment>
<dbReference type="InterPro" id="IPR025857">
    <property type="entry name" value="MacB_PCD"/>
</dbReference>
<evidence type="ECO:0000313" key="11">
    <source>
        <dbReference type="Proteomes" id="UP000308705"/>
    </source>
</evidence>
<evidence type="ECO:0000256" key="2">
    <source>
        <dbReference type="ARBA" id="ARBA00022475"/>
    </source>
</evidence>
<feature type="domain" description="ABC3 transporter permease C-terminal" evidence="8">
    <location>
        <begin position="710"/>
        <end position="823"/>
    </location>
</feature>
<proteinExistence type="inferred from homology"/>
<dbReference type="Pfam" id="PF02687">
    <property type="entry name" value="FtsX"/>
    <property type="match status" value="2"/>
</dbReference>
<keyword evidence="3 7" id="KW-0812">Transmembrane</keyword>
<keyword evidence="11" id="KW-1185">Reference proteome</keyword>
<feature type="domain" description="MacB-like periplasmic core" evidence="9">
    <location>
        <begin position="17"/>
        <end position="220"/>
    </location>
</feature>
<feature type="transmembrane region" description="Helical" evidence="7">
    <location>
        <begin position="702"/>
        <end position="726"/>
    </location>
</feature>
<dbReference type="AlphaFoldDB" id="A0A4V5UZV3"/>
<comment type="similarity">
    <text evidence="6">Belongs to the ABC-4 integral membrane protein family.</text>
</comment>
<feature type="transmembrane region" description="Helical" evidence="7">
    <location>
        <begin position="306"/>
        <end position="331"/>
    </location>
</feature>
<feature type="transmembrane region" description="Helical" evidence="7">
    <location>
        <begin position="394"/>
        <end position="419"/>
    </location>
</feature>
<dbReference type="InterPro" id="IPR003838">
    <property type="entry name" value="ABC3_permease_C"/>
</dbReference>
<feature type="transmembrane region" description="Helical" evidence="7">
    <location>
        <begin position="425"/>
        <end position="458"/>
    </location>
</feature>
<evidence type="ECO:0000256" key="1">
    <source>
        <dbReference type="ARBA" id="ARBA00004651"/>
    </source>
</evidence>
<evidence type="ECO:0000256" key="3">
    <source>
        <dbReference type="ARBA" id="ARBA00022692"/>
    </source>
</evidence>
<accession>A0A4V5UZV3</accession>
<feature type="domain" description="ABC3 transporter permease C-terminal" evidence="8">
    <location>
        <begin position="256"/>
        <end position="376"/>
    </location>
</feature>
<dbReference type="OrthoDB" id="9780560at2"/>
<dbReference type="Pfam" id="PF12704">
    <property type="entry name" value="MacB_PCD"/>
    <property type="match status" value="2"/>
</dbReference>
<reference evidence="10 11" key="1">
    <citation type="submission" date="2019-04" db="EMBL/GenBank/DDBJ databases">
        <title>Herbidospora sp. NEAU-GS14.nov., a novel actinomycete isolated from soil.</title>
        <authorList>
            <person name="Han L."/>
        </authorList>
    </citation>
    <scope>NUCLEOTIDE SEQUENCE [LARGE SCALE GENOMIC DNA]</scope>
    <source>
        <strain evidence="10 11">NEAU-GS14</strain>
    </source>
</reference>
<protein>
    <submittedName>
        <fullName evidence="10">FtsX-like permease family protein</fullName>
    </submittedName>
</protein>
<dbReference type="RefSeq" id="WP_137246119.1">
    <property type="nucleotide sequence ID" value="NZ_SZQA01000004.1"/>
</dbReference>
<evidence type="ECO:0000259" key="9">
    <source>
        <dbReference type="Pfam" id="PF12704"/>
    </source>
</evidence>
<dbReference type="GO" id="GO:0022857">
    <property type="term" value="F:transmembrane transporter activity"/>
    <property type="evidence" value="ECO:0007669"/>
    <property type="project" value="TreeGrafter"/>
</dbReference>
<feature type="transmembrane region" description="Helical" evidence="7">
    <location>
        <begin position="758"/>
        <end position="781"/>
    </location>
</feature>
<feature type="transmembrane region" description="Helical" evidence="7">
    <location>
        <begin position="351"/>
        <end position="373"/>
    </location>
</feature>
<gene>
    <name evidence="10" type="ORF">FDA94_06515</name>
</gene>
<dbReference type="PANTHER" id="PTHR30572">
    <property type="entry name" value="MEMBRANE COMPONENT OF TRANSPORTER-RELATED"/>
    <property type="match status" value="1"/>
</dbReference>
<evidence type="ECO:0000256" key="4">
    <source>
        <dbReference type="ARBA" id="ARBA00022989"/>
    </source>
</evidence>
<dbReference type="Proteomes" id="UP000308705">
    <property type="component" value="Unassembled WGS sequence"/>
</dbReference>
<dbReference type="PANTHER" id="PTHR30572:SF4">
    <property type="entry name" value="ABC TRANSPORTER PERMEASE YTRF"/>
    <property type="match status" value="1"/>
</dbReference>